<dbReference type="Pfam" id="PF05163">
    <property type="entry name" value="DinB"/>
    <property type="match status" value="1"/>
</dbReference>
<reference evidence="5 6" key="1">
    <citation type="submission" date="2018-03" db="EMBL/GenBank/DDBJ databases">
        <title>Genomic Encyclopedia of Archaeal and Bacterial Type Strains, Phase II (KMG-II): from individual species to whole genera.</title>
        <authorList>
            <person name="Goeker M."/>
        </authorList>
    </citation>
    <scope>NUCLEOTIDE SEQUENCE [LARGE SCALE GENOMIC DNA]</scope>
    <source>
        <strain evidence="5 6">DSM 28229</strain>
    </source>
</reference>
<dbReference type="Proteomes" id="UP000245535">
    <property type="component" value="Unassembled WGS sequence"/>
</dbReference>
<organism evidence="5 6">
    <name type="scientific">Sediminitomix flava</name>
    <dbReference type="NCBI Taxonomy" id="379075"/>
    <lineage>
        <taxon>Bacteria</taxon>
        <taxon>Pseudomonadati</taxon>
        <taxon>Bacteroidota</taxon>
        <taxon>Cytophagia</taxon>
        <taxon>Cytophagales</taxon>
        <taxon>Flammeovirgaceae</taxon>
        <taxon>Sediminitomix</taxon>
    </lineage>
</organism>
<accession>A0A315Z7Z7</accession>
<dbReference type="EMBL" id="QGDO01000004">
    <property type="protein sequence ID" value="PWJ41082.1"/>
    <property type="molecule type" value="Genomic_DNA"/>
</dbReference>
<dbReference type="InterPro" id="IPR034660">
    <property type="entry name" value="DinB/YfiT-like"/>
</dbReference>
<dbReference type="Gene3D" id="1.20.120.450">
    <property type="entry name" value="dinb family like domain"/>
    <property type="match status" value="1"/>
</dbReference>
<dbReference type="AlphaFoldDB" id="A0A315Z7Z7"/>
<dbReference type="InterPro" id="IPR007837">
    <property type="entry name" value="DinB"/>
</dbReference>
<evidence type="ECO:0000256" key="3">
    <source>
        <dbReference type="PIRSR" id="PIRSR607837-1"/>
    </source>
</evidence>
<evidence type="ECO:0000256" key="2">
    <source>
        <dbReference type="ARBA" id="ARBA00022723"/>
    </source>
</evidence>
<feature type="binding site" evidence="3">
    <location>
        <position position="158"/>
    </location>
    <ligand>
        <name>a divalent metal cation</name>
        <dbReference type="ChEBI" id="CHEBI:60240"/>
    </ligand>
</feature>
<name>A0A315Z7Z7_SEDFL</name>
<dbReference type="OrthoDB" id="119432at2"/>
<proteinExistence type="inferred from homology"/>
<sequence length="179" mass="21062">MKQITFFILSILFTQFTVMAQESSYSDSFPEKWERSKNYSIAVIQEMPFEKFDMKVAEDVMSFQEELAHTITNFEKLQYYVTGSKDCAITGYGEQIKNSSSKEEITSLYEKGFQHIDTLWDSLSEDQKNTSVENFFAKDVNMTKRDIFYLMRNHVTHHRGRLTLQMRIAGVKPPRYIGW</sequence>
<comment type="caution">
    <text evidence="5">The sequence shown here is derived from an EMBL/GenBank/DDBJ whole genome shotgun (WGS) entry which is preliminary data.</text>
</comment>
<keyword evidence="6" id="KW-1185">Reference proteome</keyword>
<keyword evidence="2 3" id="KW-0479">Metal-binding</keyword>
<dbReference type="GO" id="GO:0046872">
    <property type="term" value="F:metal ion binding"/>
    <property type="evidence" value="ECO:0007669"/>
    <property type="project" value="UniProtKB-KW"/>
</dbReference>
<evidence type="ECO:0000313" key="6">
    <source>
        <dbReference type="Proteomes" id="UP000245535"/>
    </source>
</evidence>
<dbReference type="RefSeq" id="WP_109620114.1">
    <property type="nucleotide sequence ID" value="NZ_QGDO01000004.1"/>
</dbReference>
<feature type="binding site" evidence="3">
    <location>
        <position position="69"/>
    </location>
    <ligand>
        <name>a divalent metal cation</name>
        <dbReference type="ChEBI" id="CHEBI:60240"/>
    </ligand>
</feature>
<keyword evidence="4" id="KW-0732">Signal</keyword>
<comment type="similarity">
    <text evidence="1">Belongs to the DinB family.</text>
</comment>
<dbReference type="SUPFAM" id="SSF109854">
    <property type="entry name" value="DinB/YfiT-like putative metalloenzymes"/>
    <property type="match status" value="1"/>
</dbReference>
<feature type="binding site" evidence="3">
    <location>
        <position position="154"/>
    </location>
    <ligand>
        <name>a divalent metal cation</name>
        <dbReference type="ChEBI" id="CHEBI:60240"/>
    </ligand>
</feature>
<feature type="chain" id="PRO_5016370145" evidence="4">
    <location>
        <begin position="21"/>
        <end position="179"/>
    </location>
</feature>
<evidence type="ECO:0000256" key="1">
    <source>
        <dbReference type="ARBA" id="ARBA00008635"/>
    </source>
</evidence>
<evidence type="ECO:0000313" key="5">
    <source>
        <dbReference type="EMBL" id="PWJ41082.1"/>
    </source>
</evidence>
<protein>
    <submittedName>
        <fullName evidence="5">Putative damage-inducible protein DinB</fullName>
    </submittedName>
</protein>
<feature type="signal peptide" evidence="4">
    <location>
        <begin position="1"/>
        <end position="20"/>
    </location>
</feature>
<gene>
    <name evidence="5" type="ORF">BC781_104357</name>
</gene>
<evidence type="ECO:0000256" key="4">
    <source>
        <dbReference type="SAM" id="SignalP"/>
    </source>
</evidence>